<comment type="similarity">
    <text evidence="2 8">Belongs to the NAPRTase family.</text>
</comment>
<organism evidence="11 12">
    <name type="scientific">Suillus subaureus</name>
    <dbReference type="NCBI Taxonomy" id="48587"/>
    <lineage>
        <taxon>Eukaryota</taxon>
        <taxon>Fungi</taxon>
        <taxon>Dikarya</taxon>
        <taxon>Basidiomycota</taxon>
        <taxon>Agaricomycotina</taxon>
        <taxon>Agaricomycetes</taxon>
        <taxon>Agaricomycetidae</taxon>
        <taxon>Boletales</taxon>
        <taxon>Suillineae</taxon>
        <taxon>Suillaceae</taxon>
        <taxon>Suillus</taxon>
    </lineage>
</organism>
<dbReference type="GeneID" id="64633619"/>
<evidence type="ECO:0000313" key="12">
    <source>
        <dbReference type="Proteomes" id="UP000807769"/>
    </source>
</evidence>
<dbReference type="Gene3D" id="3.20.140.10">
    <property type="entry name" value="nicotinate phosphoribosyltransferase"/>
    <property type="match status" value="1"/>
</dbReference>
<dbReference type="SUPFAM" id="SSF54675">
    <property type="entry name" value="Nicotinate/Quinolinate PRTase N-terminal domain-like"/>
    <property type="match status" value="1"/>
</dbReference>
<keyword evidence="5 8" id="KW-0436">Ligase</keyword>
<dbReference type="OrthoDB" id="193380at2759"/>
<reference evidence="11" key="1">
    <citation type="journal article" date="2020" name="New Phytol.">
        <title>Comparative genomics reveals dynamic genome evolution in host specialist ectomycorrhizal fungi.</title>
        <authorList>
            <person name="Lofgren L.A."/>
            <person name="Nguyen N.H."/>
            <person name="Vilgalys R."/>
            <person name="Ruytinx J."/>
            <person name="Liao H.L."/>
            <person name="Branco S."/>
            <person name="Kuo A."/>
            <person name="LaButti K."/>
            <person name="Lipzen A."/>
            <person name="Andreopoulos W."/>
            <person name="Pangilinan J."/>
            <person name="Riley R."/>
            <person name="Hundley H."/>
            <person name="Na H."/>
            <person name="Barry K."/>
            <person name="Grigoriev I.V."/>
            <person name="Stajich J.E."/>
            <person name="Kennedy P.G."/>
        </authorList>
    </citation>
    <scope>NUCLEOTIDE SEQUENCE</scope>
    <source>
        <strain evidence="11">MN1</strain>
    </source>
</reference>
<dbReference type="GO" id="GO:0005829">
    <property type="term" value="C:cytosol"/>
    <property type="evidence" value="ECO:0007669"/>
    <property type="project" value="TreeGrafter"/>
</dbReference>
<gene>
    <name evidence="11" type="ORF">BJ212DRAFT_1477788</name>
</gene>
<comment type="caution">
    <text evidence="11">The sequence shown here is derived from an EMBL/GenBank/DDBJ whole genome shotgun (WGS) entry which is preliminary data.</text>
</comment>
<evidence type="ECO:0000256" key="2">
    <source>
        <dbReference type="ARBA" id="ARBA00010897"/>
    </source>
</evidence>
<dbReference type="EMBL" id="JABBWG010000006">
    <property type="protein sequence ID" value="KAG1821949.1"/>
    <property type="molecule type" value="Genomic_DNA"/>
</dbReference>
<dbReference type="Pfam" id="PF17767">
    <property type="entry name" value="NAPRTase_N"/>
    <property type="match status" value="1"/>
</dbReference>
<comment type="PTM">
    <text evidence="8">Transiently phosphorylated on a His residue during the reaction cycle. Phosphorylation strongly increases the affinity for substrates and increases the rate of nicotinate D-ribonucleotide production. Dephosphorylation regenerates the low-affinity form of the enzyme, leading to product release.</text>
</comment>
<dbReference type="PIRSF" id="PIRSF000484">
    <property type="entry name" value="NAPRT"/>
    <property type="match status" value="1"/>
</dbReference>
<feature type="domain" description="Nicotinate/nicotinamide phosphoribosyltransferase" evidence="9">
    <location>
        <begin position="334"/>
        <end position="421"/>
    </location>
</feature>
<dbReference type="GO" id="GO:0004516">
    <property type="term" value="F:nicotinate phosphoribosyltransferase activity"/>
    <property type="evidence" value="ECO:0007669"/>
    <property type="project" value="UniProtKB-UniRule"/>
</dbReference>
<keyword evidence="12" id="KW-1185">Reference proteome</keyword>
<proteinExistence type="inferred from homology"/>
<sequence length="424" mass="48793">MTSNTSASVPDVQSEFKVVSIFDTDLYKACIVVALSSSQILIDPVAQFTMQQAIFEYYPNAKVVYRFTHRDKHRQFSRACIENFREALSGFADVQLTHDERVWLQDKCKYFKPAYLDYLQSYRFKPEQIFVTFLPSSDDPDMGSVKIEARGLWLETVLWEVPLMACLCEMYFRYVDQDWDYTGQEEQAMYKATSLLDARCTFSEFGTRRRRSFVTQDLVVRGIIKARDAHEWKEGFFGTSNVYLAMRYNLNVIGTIAHEWFMGATLGDYRDAAGTALDLWSNLYGDNLSVTLTDTFSTEVFYREFDNKRANQWKVLRQDSGDPKEFAPRAKRIDGLDFKKTKELNEQCQLLGFKCSFGIGTWLTNDFKKKSSGYEEQSKALNIVIKLGSIDGKECVKISDEITKNTGVPEVVAKVKEIYQISAS</sequence>
<evidence type="ECO:0000256" key="6">
    <source>
        <dbReference type="ARBA" id="ARBA00022642"/>
    </source>
</evidence>
<comment type="function">
    <text evidence="8">Catalyzes the synthesis of beta-nicotinate D-ribonucleotide from nicotinate and 5-phospho-D-ribose 1-phosphate at the expense of ATP.</text>
</comment>
<evidence type="ECO:0000256" key="1">
    <source>
        <dbReference type="ARBA" id="ARBA00004952"/>
    </source>
</evidence>
<dbReference type="RefSeq" id="XP_041196689.1">
    <property type="nucleotide sequence ID" value="XM_041339603.1"/>
</dbReference>
<dbReference type="InterPro" id="IPR041525">
    <property type="entry name" value="N/Namide_PRibTrfase"/>
</dbReference>
<comment type="pathway">
    <text evidence="1 8">Cofactor biosynthesis; NAD(+) biosynthesis; nicotinate D-ribonucleotide from nicotinate: step 1/1.</text>
</comment>
<evidence type="ECO:0000256" key="5">
    <source>
        <dbReference type="ARBA" id="ARBA00022598"/>
    </source>
</evidence>
<dbReference type="PANTHER" id="PTHR11098:SF1">
    <property type="entry name" value="NICOTINATE PHOSPHORIBOSYLTRANSFERASE"/>
    <property type="match status" value="1"/>
</dbReference>
<dbReference type="Proteomes" id="UP000807769">
    <property type="component" value="Unassembled WGS sequence"/>
</dbReference>
<feature type="domain" description="Nicotinate/nicotinamide phosphoribosyltransferase" evidence="9">
    <location>
        <begin position="201"/>
        <end position="326"/>
    </location>
</feature>
<dbReference type="NCBIfam" id="TIGR01514">
    <property type="entry name" value="NAPRTase"/>
    <property type="match status" value="1"/>
</dbReference>
<dbReference type="AlphaFoldDB" id="A0A9P7JH54"/>
<evidence type="ECO:0000259" key="10">
    <source>
        <dbReference type="Pfam" id="PF17767"/>
    </source>
</evidence>
<keyword evidence="4" id="KW-0597">Phosphoprotein</keyword>
<dbReference type="InterPro" id="IPR006406">
    <property type="entry name" value="Nic_PRibTrfase"/>
</dbReference>
<dbReference type="EC" id="6.3.4.21" evidence="3 8"/>
<accession>A0A9P7JH54</accession>
<evidence type="ECO:0000256" key="4">
    <source>
        <dbReference type="ARBA" id="ARBA00022553"/>
    </source>
</evidence>
<dbReference type="InterPro" id="IPR040727">
    <property type="entry name" value="NAPRTase_N"/>
</dbReference>
<keyword evidence="11" id="KW-0328">Glycosyltransferase</keyword>
<dbReference type="SUPFAM" id="SSF51690">
    <property type="entry name" value="Nicotinate/Quinolinate PRTase C-terminal domain-like"/>
    <property type="match status" value="1"/>
</dbReference>
<keyword evidence="6 8" id="KW-0662">Pyridine nucleotide biosynthesis</keyword>
<evidence type="ECO:0000313" key="11">
    <source>
        <dbReference type="EMBL" id="KAG1821949.1"/>
    </source>
</evidence>
<evidence type="ECO:0000256" key="7">
    <source>
        <dbReference type="ARBA" id="ARBA00048668"/>
    </source>
</evidence>
<comment type="catalytic activity">
    <reaction evidence="7 8">
        <text>5-phospho-alpha-D-ribose 1-diphosphate + nicotinate + ATP + H2O = nicotinate beta-D-ribonucleotide + ADP + phosphate + diphosphate</text>
        <dbReference type="Rhea" id="RHEA:36163"/>
        <dbReference type="ChEBI" id="CHEBI:15377"/>
        <dbReference type="ChEBI" id="CHEBI:30616"/>
        <dbReference type="ChEBI" id="CHEBI:32544"/>
        <dbReference type="ChEBI" id="CHEBI:33019"/>
        <dbReference type="ChEBI" id="CHEBI:43474"/>
        <dbReference type="ChEBI" id="CHEBI:57502"/>
        <dbReference type="ChEBI" id="CHEBI:58017"/>
        <dbReference type="ChEBI" id="CHEBI:456216"/>
        <dbReference type="EC" id="6.3.4.21"/>
    </reaction>
</comment>
<dbReference type="Pfam" id="PF04095">
    <property type="entry name" value="NAPRTase"/>
    <property type="match status" value="2"/>
</dbReference>
<keyword evidence="11" id="KW-0808">Transferase</keyword>
<dbReference type="InterPro" id="IPR036068">
    <property type="entry name" value="Nicotinate_pribotase-like_C"/>
</dbReference>
<evidence type="ECO:0000259" key="9">
    <source>
        <dbReference type="Pfam" id="PF04095"/>
    </source>
</evidence>
<dbReference type="PANTHER" id="PTHR11098">
    <property type="entry name" value="NICOTINATE PHOSPHORIBOSYLTRANSFERASE"/>
    <property type="match status" value="1"/>
</dbReference>
<name>A0A9P7JH54_9AGAM</name>
<evidence type="ECO:0000256" key="8">
    <source>
        <dbReference type="RuleBase" id="RU003838"/>
    </source>
</evidence>
<evidence type="ECO:0000256" key="3">
    <source>
        <dbReference type="ARBA" id="ARBA00013236"/>
    </source>
</evidence>
<dbReference type="InterPro" id="IPR007229">
    <property type="entry name" value="Nic_PRibTrfase-Fam"/>
</dbReference>
<dbReference type="GO" id="GO:0034355">
    <property type="term" value="P:NAD+ biosynthetic process via the salvage pathway"/>
    <property type="evidence" value="ECO:0007669"/>
    <property type="project" value="TreeGrafter"/>
</dbReference>
<dbReference type="GO" id="GO:0016757">
    <property type="term" value="F:glycosyltransferase activity"/>
    <property type="evidence" value="ECO:0007669"/>
    <property type="project" value="UniProtKB-KW"/>
</dbReference>
<protein>
    <recommendedName>
        <fullName evidence="3 8">Nicotinate phosphoribosyltransferase</fullName>
        <ecNumber evidence="3 8">6.3.4.21</ecNumber>
    </recommendedName>
</protein>
<feature type="domain" description="Nicotinate phosphoribosyltransferase N-terminal" evidence="10">
    <location>
        <begin position="47"/>
        <end position="167"/>
    </location>
</feature>